<reference evidence="1 2" key="1">
    <citation type="submission" date="2019-06" db="EMBL/GenBank/DDBJ databases">
        <title>Draft genomes of female and male turbot (Scophthalmus maximus).</title>
        <authorList>
            <person name="Xu H."/>
            <person name="Xu X.-W."/>
            <person name="Shao C."/>
            <person name="Chen S."/>
        </authorList>
    </citation>
    <scope>NUCLEOTIDE SEQUENCE [LARGE SCALE GENOMIC DNA]</scope>
    <source>
        <strain evidence="1">Ysfricsl-2016a</strain>
        <tissue evidence="1">Blood</tissue>
    </source>
</reference>
<accession>A0A6A4THB2</accession>
<comment type="caution">
    <text evidence="1">The sequence shown here is derived from an EMBL/GenBank/DDBJ whole genome shotgun (WGS) entry which is preliminary data.</text>
</comment>
<proteinExistence type="predicted"/>
<evidence type="ECO:0000313" key="1">
    <source>
        <dbReference type="EMBL" id="KAF0041502.1"/>
    </source>
</evidence>
<name>A0A6A4THB2_SCOMX</name>
<organism evidence="1 2">
    <name type="scientific">Scophthalmus maximus</name>
    <name type="common">Turbot</name>
    <name type="synonym">Psetta maxima</name>
    <dbReference type="NCBI Taxonomy" id="52904"/>
    <lineage>
        <taxon>Eukaryota</taxon>
        <taxon>Metazoa</taxon>
        <taxon>Chordata</taxon>
        <taxon>Craniata</taxon>
        <taxon>Vertebrata</taxon>
        <taxon>Euteleostomi</taxon>
        <taxon>Actinopterygii</taxon>
        <taxon>Neopterygii</taxon>
        <taxon>Teleostei</taxon>
        <taxon>Neoteleostei</taxon>
        <taxon>Acanthomorphata</taxon>
        <taxon>Carangaria</taxon>
        <taxon>Pleuronectiformes</taxon>
        <taxon>Pleuronectoidei</taxon>
        <taxon>Scophthalmidae</taxon>
        <taxon>Scophthalmus</taxon>
    </lineage>
</organism>
<protein>
    <submittedName>
        <fullName evidence="1">Uncharacterized protein</fullName>
    </submittedName>
</protein>
<evidence type="ECO:0000313" key="2">
    <source>
        <dbReference type="Proteomes" id="UP000438429"/>
    </source>
</evidence>
<gene>
    <name evidence="1" type="ORF">F2P81_007400</name>
</gene>
<sequence length="73" mass="8319">MRSVSSSTRHAYPRTFGKYKKTCFSKVKLGSAEQRVTNYMISFHIVKVSVISRRWNLMSSTDNGDVLCSVNLL</sequence>
<dbReference type="AlphaFoldDB" id="A0A6A4THB2"/>
<dbReference type="EMBL" id="VEVO01000006">
    <property type="protein sequence ID" value="KAF0041502.1"/>
    <property type="molecule type" value="Genomic_DNA"/>
</dbReference>
<dbReference type="Proteomes" id="UP000438429">
    <property type="component" value="Unassembled WGS sequence"/>
</dbReference>